<feature type="compositionally biased region" description="Low complexity" evidence="1">
    <location>
        <begin position="163"/>
        <end position="185"/>
    </location>
</feature>
<keyword evidence="4" id="KW-1185">Reference proteome</keyword>
<dbReference type="InterPro" id="IPR036915">
    <property type="entry name" value="Cyclin-like_sf"/>
</dbReference>
<reference evidence="3" key="1">
    <citation type="submission" date="2020-10" db="EMBL/GenBank/DDBJ databases">
        <title>Unveiling of a novel bifunctional photoreceptor, Dualchrome1, isolated from a cosmopolitan green alga.</title>
        <authorList>
            <person name="Suzuki S."/>
            <person name="Kawachi M."/>
        </authorList>
    </citation>
    <scope>NUCLEOTIDE SEQUENCE</scope>
    <source>
        <strain evidence="3">NIES 2893</strain>
    </source>
</reference>
<dbReference type="CDD" id="cd00043">
    <property type="entry name" value="CYCLIN_SF"/>
    <property type="match status" value="1"/>
</dbReference>
<feature type="compositionally biased region" description="Low complexity" evidence="1">
    <location>
        <begin position="81"/>
        <end position="100"/>
    </location>
</feature>
<gene>
    <name evidence="3" type="ORF">PPROV_001071900</name>
</gene>
<comment type="caution">
    <text evidence="3">The sequence shown here is derived from an EMBL/GenBank/DDBJ whole genome shotgun (WGS) entry which is preliminary data.</text>
</comment>
<dbReference type="Pfam" id="PF00134">
    <property type="entry name" value="Cyclin_N"/>
    <property type="match status" value="1"/>
</dbReference>
<proteinExistence type="predicted"/>
<dbReference type="SUPFAM" id="SSF47954">
    <property type="entry name" value="Cyclin-like"/>
    <property type="match status" value="1"/>
</dbReference>
<evidence type="ECO:0000259" key="2">
    <source>
        <dbReference type="Pfam" id="PF00134"/>
    </source>
</evidence>
<name>A0A830HXM8_9CHLO</name>
<evidence type="ECO:0000313" key="3">
    <source>
        <dbReference type="EMBL" id="GHP11992.1"/>
    </source>
</evidence>
<dbReference type="Proteomes" id="UP000660262">
    <property type="component" value="Unassembled WGS sequence"/>
</dbReference>
<dbReference type="EMBL" id="BNJQ01000037">
    <property type="protein sequence ID" value="GHP11992.1"/>
    <property type="molecule type" value="Genomic_DNA"/>
</dbReference>
<feature type="compositionally biased region" description="Low complexity" evidence="1">
    <location>
        <begin position="140"/>
        <end position="156"/>
    </location>
</feature>
<organism evidence="3 4">
    <name type="scientific">Pycnococcus provasolii</name>
    <dbReference type="NCBI Taxonomy" id="41880"/>
    <lineage>
        <taxon>Eukaryota</taxon>
        <taxon>Viridiplantae</taxon>
        <taxon>Chlorophyta</taxon>
        <taxon>Pseudoscourfieldiophyceae</taxon>
        <taxon>Pseudoscourfieldiales</taxon>
        <taxon>Pycnococcaceae</taxon>
        <taxon>Pycnococcus</taxon>
    </lineage>
</organism>
<accession>A0A830HXM8</accession>
<protein>
    <recommendedName>
        <fullName evidence="2">Cyclin N-terminal domain-containing protein</fullName>
    </recommendedName>
</protein>
<dbReference type="Gene3D" id="1.10.472.10">
    <property type="entry name" value="Cyclin-like"/>
    <property type="match status" value="1"/>
</dbReference>
<feature type="region of interest" description="Disordered" evidence="1">
    <location>
        <begin position="54"/>
        <end position="101"/>
    </location>
</feature>
<dbReference type="AlphaFoldDB" id="A0A830HXM8"/>
<feature type="compositionally biased region" description="Basic residues" evidence="1">
    <location>
        <begin position="190"/>
        <end position="201"/>
    </location>
</feature>
<dbReference type="InterPro" id="IPR006671">
    <property type="entry name" value="Cyclin_N"/>
</dbReference>
<evidence type="ECO:0000313" key="4">
    <source>
        <dbReference type="Proteomes" id="UP000660262"/>
    </source>
</evidence>
<evidence type="ECO:0000256" key="1">
    <source>
        <dbReference type="SAM" id="MobiDB-lite"/>
    </source>
</evidence>
<feature type="domain" description="Cyclin N-terminal" evidence="2">
    <location>
        <begin position="209"/>
        <end position="260"/>
    </location>
</feature>
<sequence length="270" mass="29125">MEFGQLGDYEHSPDTSGASQTIVAEKCCNLHHQHGSARTSTSPCSCSTHAQQQEEEHKKRKEVDDDTTACLPPHKRRKVHTMTTTTTLSHQTETPTTNEPTDTRLARWACSLKLEHAVSCVGLAAAMLTRYHLATEDKSTTPSTSSSSPEPRTPCSGGTAVDASSSSSCSPSSSSSPATSRANSPISPQPRKRSRSARAKARMAHLSDSVVAACLWLASKVEEVQCEVPSARDISESTGVEVKTLVSAELQVSVTLKWDLLKHWHSTTTQ</sequence>
<feature type="compositionally biased region" description="Basic and acidic residues" evidence="1">
    <location>
        <begin position="54"/>
        <end position="63"/>
    </location>
</feature>
<feature type="region of interest" description="Disordered" evidence="1">
    <location>
        <begin position="136"/>
        <end position="201"/>
    </location>
</feature>